<reference evidence="1" key="1">
    <citation type="submission" date="2021-06" db="EMBL/GenBank/DDBJ databases">
        <authorList>
            <person name="Kallberg Y."/>
            <person name="Tangrot J."/>
            <person name="Rosling A."/>
        </authorList>
    </citation>
    <scope>NUCLEOTIDE SEQUENCE</scope>
    <source>
        <strain evidence="1">IL203A</strain>
    </source>
</reference>
<organism evidence="1 2">
    <name type="scientific">Dentiscutata heterogama</name>
    <dbReference type="NCBI Taxonomy" id="1316150"/>
    <lineage>
        <taxon>Eukaryota</taxon>
        <taxon>Fungi</taxon>
        <taxon>Fungi incertae sedis</taxon>
        <taxon>Mucoromycota</taxon>
        <taxon>Glomeromycotina</taxon>
        <taxon>Glomeromycetes</taxon>
        <taxon>Diversisporales</taxon>
        <taxon>Gigasporaceae</taxon>
        <taxon>Dentiscutata</taxon>
    </lineage>
</organism>
<comment type="caution">
    <text evidence="1">The sequence shown here is derived from an EMBL/GenBank/DDBJ whole genome shotgun (WGS) entry which is preliminary data.</text>
</comment>
<gene>
    <name evidence="1" type="ORF">DHETER_LOCUS15887</name>
</gene>
<protein>
    <submittedName>
        <fullName evidence="1">390_t:CDS:1</fullName>
    </submittedName>
</protein>
<keyword evidence="2" id="KW-1185">Reference proteome</keyword>
<feature type="non-terminal residue" evidence="1">
    <location>
        <position position="1"/>
    </location>
</feature>
<sequence>IDIPNNLRQTIHGKQFLAKDIKYIHALVGGNNNTTIFSIVYVLITNKSEESYLRFFQELIELGKTSSYSLSLPLILSDFEQTIISVSQIKFSNMVNKCCFFHFTRNLWRRIQFAGLSVEYGTNEDL</sequence>
<name>A0ACA9R0X9_9GLOM</name>
<evidence type="ECO:0000313" key="1">
    <source>
        <dbReference type="EMBL" id="CAG8771950.1"/>
    </source>
</evidence>
<evidence type="ECO:0000313" key="2">
    <source>
        <dbReference type="Proteomes" id="UP000789702"/>
    </source>
</evidence>
<dbReference type="EMBL" id="CAJVPU010057361">
    <property type="protein sequence ID" value="CAG8771950.1"/>
    <property type="molecule type" value="Genomic_DNA"/>
</dbReference>
<feature type="non-terminal residue" evidence="1">
    <location>
        <position position="126"/>
    </location>
</feature>
<dbReference type="Proteomes" id="UP000789702">
    <property type="component" value="Unassembled WGS sequence"/>
</dbReference>
<accession>A0ACA9R0X9</accession>
<proteinExistence type="predicted"/>